<accession>A0ABN6N4S7</accession>
<dbReference type="Proteomes" id="UP001162734">
    <property type="component" value="Chromosome"/>
</dbReference>
<keyword evidence="3" id="KW-1185">Reference proteome</keyword>
<dbReference type="RefSeq" id="WP_248343615.1">
    <property type="nucleotide sequence ID" value="NZ_AP025592.1"/>
</dbReference>
<proteinExistence type="predicted"/>
<protein>
    <recommendedName>
        <fullName evidence="1">N-acetyltransferase domain-containing protein</fullName>
    </recommendedName>
</protein>
<dbReference type="Pfam" id="PF00583">
    <property type="entry name" value="Acetyltransf_1"/>
    <property type="match status" value="1"/>
</dbReference>
<dbReference type="PROSITE" id="PS51186">
    <property type="entry name" value="GNAT"/>
    <property type="match status" value="1"/>
</dbReference>
<dbReference type="InterPro" id="IPR016181">
    <property type="entry name" value="Acyl_CoA_acyltransferase"/>
</dbReference>
<evidence type="ECO:0000313" key="2">
    <source>
        <dbReference type="EMBL" id="BDG07035.1"/>
    </source>
</evidence>
<sequence length="178" mass="19903">MAREIRPLSPDDFDELMRLEEQIFAADGEKVLGPYYVRLCCDFFPDSCFVAIEDGRVVGYVLCFLRGREAYCTTLAVVPELQGSRVAVQLVRTLASAIAHRVDSCWFTVKEENVAARALHAALGAREVEIRHGFYGPGDRRIMSRIDRAGFDRLRGRLERMRLVAPEPSPERAAAGAA</sequence>
<dbReference type="Gene3D" id="3.40.630.30">
    <property type="match status" value="1"/>
</dbReference>
<dbReference type="InterPro" id="IPR000182">
    <property type="entry name" value="GNAT_dom"/>
</dbReference>
<feature type="domain" description="N-acetyltransferase" evidence="1">
    <location>
        <begin position="3"/>
        <end position="148"/>
    </location>
</feature>
<gene>
    <name evidence="2" type="ORF">AMPC_01480</name>
</gene>
<dbReference type="EMBL" id="AP025592">
    <property type="protein sequence ID" value="BDG07035.1"/>
    <property type="molecule type" value="Genomic_DNA"/>
</dbReference>
<dbReference type="CDD" id="cd04301">
    <property type="entry name" value="NAT_SF"/>
    <property type="match status" value="1"/>
</dbReference>
<reference evidence="3" key="1">
    <citation type="journal article" date="2022" name="Int. J. Syst. Evol. Microbiol.">
        <title>Anaeromyxobacter oryzae sp. nov., Anaeromyxobacter diazotrophicus sp. nov. and Anaeromyxobacter paludicola sp. nov., isolated from paddy soils.</title>
        <authorList>
            <person name="Itoh H."/>
            <person name="Xu Z."/>
            <person name="Mise K."/>
            <person name="Masuda Y."/>
            <person name="Ushijima N."/>
            <person name="Hayakawa C."/>
            <person name="Shiratori Y."/>
            <person name="Senoo K."/>
        </authorList>
    </citation>
    <scope>NUCLEOTIDE SEQUENCE [LARGE SCALE GENOMIC DNA]</scope>
    <source>
        <strain evidence="3">Red630</strain>
    </source>
</reference>
<name>A0ABN6N4S7_9BACT</name>
<evidence type="ECO:0000313" key="3">
    <source>
        <dbReference type="Proteomes" id="UP001162734"/>
    </source>
</evidence>
<dbReference type="SUPFAM" id="SSF55729">
    <property type="entry name" value="Acyl-CoA N-acyltransferases (Nat)"/>
    <property type="match status" value="1"/>
</dbReference>
<organism evidence="2 3">
    <name type="scientific">Anaeromyxobacter paludicola</name>
    <dbReference type="NCBI Taxonomy" id="2918171"/>
    <lineage>
        <taxon>Bacteria</taxon>
        <taxon>Pseudomonadati</taxon>
        <taxon>Myxococcota</taxon>
        <taxon>Myxococcia</taxon>
        <taxon>Myxococcales</taxon>
        <taxon>Cystobacterineae</taxon>
        <taxon>Anaeromyxobacteraceae</taxon>
        <taxon>Anaeromyxobacter</taxon>
    </lineage>
</organism>
<evidence type="ECO:0000259" key="1">
    <source>
        <dbReference type="PROSITE" id="PS51186"/>
    </source>
</evidence>